<dbReference type="PRINTS" id="PR01437">
    <property type="entry name" value="NUOXDRDTASE4"/>
</dbReference>
<keyword evidence="5" id="KW-1003">Cell membrane</keyword>
<dbReference type="Pfam" id="PF00361">
    <property type="entry name" value="Proton_antipo_M"/>
    <property type="match status" value="1"/>
</dbReference>
<feature type="transmembrane region" description="Helical" evidence="5">
    <location>
        <begin position="210"/>
        <end position="229"/>
    </location>
</feature>
<evidence type="ECO:0000313" key="8">
    <source>
        <dbReference type="EMBL" id="MBL0742539.1"/>
    </source>
</evidence>
<keyword evidence="5" id="KW-0874">Quinone</keyword>
<comment type="catalytic activity">
    <reaction evidence="5">
        <text>a quinone + NADH + 5 H(+)(in) = a quinol + NAD(+) + 4 H(+)(out)</text>
        <dbReference type="Rhea" id="RHEA:57888"/>
        <dbReference type="ChEBI" id="CHEBI:15378"/>
        <dbReference type="ChEBI" id="CHEBI:24646"/>
        <dbReference type="ChEBI" id="CHEBI:57540"/>
        <dbReference type="ChEBI" id="CHEBI:57945"/>
        <dbReference type="ChEBI" id="CHEBI:132124"/>
    </reaction>
</comment>
<comment type="subcellular location">
    <subcellularLocation>
        <location evidence="5">Cell membrane</location>
        <topology evidence="5">Multi-pass membrane protein</topology>
    </subcellularLocation>
    <subcellularLocation>
        <location evidence="1">Endomembrane system</location>
        <topology evidence="1">Multi-pass membrane protein</topology>
    </subcellularLocation>
    <subcellularLocation>
        <location evidence="6">Membrane</location>
        <topology evidence="6">Multi-pass membrane protein</topology>
    </subcellularLocation>
</comment>
<feature type="transmembrane region" description="Helical" evidence="5">
    <location>
        <begin position="282"/>
        <end position="302"/>
    </location>
</feature>
<comment type="function">
    <text evidence="5">NDH-1 shuttles electrons from NADH, via FMN and iron-sulfur (Fe-S) centers, to quinones in the respiratory chain. The immediate electron acceptor for the enzyme in this species is believed to be a menaquinone. Couples the redox reaction to proton translocation (for every two electrons transferred, four hydrogen ions are translocated across the cytoplasmic membrane), and thus conserves the redox energy in a proton gradient.</text>
</comment>
<evidence type="ECO:0000256" key="6">
    <source>
        <dbReference type="RuleBase" id="RU000320"/>
    </source>
</evidence>
<feature type="transmembrane region" description="Helical" evidence="5">
    <location>
        <begin position="138"/>
        <end position="157"/>
    </location>
</feature>
<feature type="transmembrane region" description="Helical" evidence="5">
    <location>
        <begin position="43"/>
        <end position="64"/>
    </location>
</feature>
<keyword evidence="5" id="KW-0813">Transport</keyword>
<dbReference type="EMBL" id="JAERRB010000004">
    <property type="protein sequence ID" value="MBL0742539.1"/>
    <property type="molecule type" value="Genomic_DNA"/>
</dbReference>
<keyword evidence="9" id="KW-1185">Reference proteome</keyword>
<evidence type="ECO:0000256" key="1">
    <source>
        <dbReference type="ARBA" id="ARBA00004127"/>
    </source>
</evidence>
<feature type="transmembrane region" description="Helical" evidence="5">
    <location>
        <begin position="115"/>
        <end position="131"/>
    </location>
</feature>
<feature type="transmembrane region" description="Helical" evidence="5">
    <location>
        <begin position="85"/>
        <end position="103"/>
    </location>
</feature>
<dbReference type="RefSeq" id="WP_202010874.1">
    <property type="nucleotide sequence ID" value="NZ_JAERRB010000004.1"/>
</dbReference>
<keyword evidence="4 5" id="KW-0472">Membrane</keyword>
<evidence type="ECO:0000259" key="7">
    <source>
        <dbReference type="Pfam" id="PF00361"/>
    </source>
</evidence>
<keyword evidence="5" id="KW-0520">NAD</keyword>
<feature type="transmembrane region" description="Helical" evidence="5">
    <location>
        <begin position="335"/>
        <end position="355"/>
    </location>
</feature>
<dbReference type="EC" id="7.1.1.-" evidence="5"/>
<dbReference type="InterPro" id="IPR003918">
    <property type="entry name" value="NADH_UbQ_OxRdtase"/>
</dbReference>
<organism evidence="8 9">
    <name type="scientific">Chryseolinea lacunae</name>
    <dbReference type="NCBI Taxonomy" id="2801331"/>
    <lineage>
        <taxon>Bacteria</taxon>
        <taxon>Pseudomonadati</taxon>
        <taxon>Bacteroidota</taxon>
        <taxon>Cytophagia</taxon>
        <taxon>Cytophagales</taxon>
        <taxon>Fulvivirgaceae</taxon>
        <taxon>Chryseolinea</taxon>
    </lineage>
</organism>
<reference evidence="8 9" key="1">
    <citation type="submission" date="2021-01" db="EMBL/GenBank/DDBJ databases">
        <title>Chryseolinea sp. Jin1 Genome sequencing and assembly.</title>
        <authorList>
            <person name="Kim I."/>
        </authorList>
    </citation>
    <scope>NUCLEOTIDE SEQUENCE [LARGE SCALE GENOMIC DNA]</scope>
    <source>
        <strain evidence="8 9">Jin1</strain>
    </source>
</reference>
<feature type="transmembrane region" description="Helical" evidence="5">
    <location>
        <begin position="463"/>
        <end position="486"/>
    </location>
</feature>
<gene>
    <name evidence="5" type="primary">nuoN</name>
    <name evidence="8" type="ORF">JI741_15025</name>
</gene>
<comment type="similarity">
    <text evidence="5">Belongs to the complex I subunit 2 family.</text>
</comment>
<evidence type="ECO:0000256" key="5">
    <source>
        <dbReference type="HAMAP-Rule" id="MF_00445"/>
    </source>
</evidence>
<keyword evidence="5" id="KW-1278">Translocase</keyword>
<keyword evidence="3 5" id="KW-1133">Transmembrane helix</keyword>
<evidence type="ECO:0000256" key="4">
    <source>
        <dbReference type="ARBA" id="ARBA00023136"/>
    </source>
</evidence>
<dbReference type="InterPro" id="IPR001750">
    <property type="entry name" value="ND/Mrp_TM"/>
</dbReference>
<evidence type="ECO:0000256" key="2">
    <source>
        <dbReference type="ARBA" id="ARBA00022692"/>
    </source>
</evidence>
<feature type="domain" description="NADH:quinone oxidoreductase/Mrp antiporter transmembrane" evidence="7">
    <location>
        <begin position="132"/>
        <end position="418"/>
    </location>
</feature>
<accession>A0ABS1KSY9</accession>
<keyword evidence="2 5" id="KW-0812">Transmembrane</keyword>
<evidence type="ECO:0000256" key="3">
    <source>
        <dbReference type="ARBA" id="ARBA00022989"/>
    </source>
</evidence>
<evidence type="ECO:0000313" key="9">
    <source>
        <dbReference type="Proteomes" id="UP000613030"/>
    </source>
</evidence>
<comment type="caution">
    <text evidence="8">The sequence shown here is derived from an EMBL/GenBank/DDBJ whole genome shotgun (WGS) entry which is preliminary data.</text>
</comment>
<name>A0ABS1KSY9_9BACT</name>
<dbReference type="Proteomes" id="UP000613030">
    <property type="component" value="Unassembled WGS sequence"/>
</dbReference>
<feature type="transmembrane region" description="Helical" evidence="5">
    <location>
        <begin position="169"/>
        <end position="189"/>
    </location>
</feature>
<dbReference type="InterPro" id="IPR010096">
    <property type="entry name" value="NADH-Q_OxRdtase_suN/2"/>
</dbReference>
<feature type="transmembrane region" description="Helical" evidence="5">
    <location>
        <begin position="418"/>
        <end position="438"/>
    </location>
</feature>
<feature type="transmembrane region" description="Helical" evidence="5">
    <location>
        <begin position="12"/>
        <end position="37"/>
    </location>
</feature>
<dbReference type="HAMAP" id="MF_00445">
    <property type="entry name" value="NDH1_NuoN_1"/>
    <property type="match status" value="1"/>
</dbReference>
<dbReference type="PANTHER" id="PTHR22773">
    <property type="entry name" value="NADH DEHYDROGENASE"/>
    <property type="match status" value="1"/>
</dbReference>
<protein>
    <recommendedName>
        <fullName evidence="5">NADH-quinone oxidoreductase subunit N</fullName>
        <ecNumber evidence="5">7.1.1.-</ecNumber>
    </recommendedName>
    <alternativeName>
        <fullName evidence="5">NADH dehydrogenase I subunit N</fullName>
    </alternativeName>
    <alternativeName>
        <fullName evidence="5">NDH-1 subunit N</fullName>
    </alternativeName>
</protein>
<proteinExistence type="inferred from homology"/>
<comment type="subunit">
    <text evidence="5">NDH-1 is composed of 14 different subunits. Subunits NuoA, H, J, K, L, M, N constitute the membrane sector of the complex.</text>
</comment>
<sequence>MQSFAEKLQSTATSFGGFVPELVLSAGIVIIVVAGLIARKQPVWTALLCALVFLASLLFELTYWNAYATPRGLFSNMLRSDSFSAYLRIIIDISGLLTVFMTTRDPKPLRFHAEYYALLATVILGAHLLVMSQSLAMVFLSLEMISLSSYVLAGFSFSRHGTEGSLKYFLFGSVSSAAMLYGFSFLYGLTGTLDFSAPEFARQLIEHPSPLFFVAAAFALAGFFFKIAAAPLHPWVPDVYEAAPTPVVAFFAVVPKLAGLGVLARFTLVLQAGGHAIFDWQLVLCAVAILSLTVGNFSALWQKNAKRLMGYSSVAQSGFLLVGIAAFLPQGIHYLLFYASAYAVGSFIVFLYLHYFERLGFSSLESFAGTGRVWLWPSVFLLIGFISLTGLPPTGGFTGKLFIFTSLWDAYQLSGKSIVLWLMIFGLLNTVVSLFYYLRIPFFAFVRNGKHVATTNNLTFENLLGLLLVVGILFLFFNPGLLMGWINKINFAL</sequence>
<feature type="transmembrane region" description="Helical" evidence="5">
    <location>
        <begin position="308"/>
        <end position="328"/>
    </location>
</feature>
<feature type="transmembrane region" description="Helical" evidence="5">
    <location>
        <begin position="249"/>
        <end position="270"/>
    </location>
</feature>
<feature type="transmembrane region" description="Helical" evidence="5">
    <location>
        <begin position="375"/>
        <end position="397"/>
    </location>
</feature>